<dbReference type="PANTHER" id="PTHR43303:SF4">
    <property type="entry name" value="NADPH DEHYDROGENASE C23G7.10C-RELATED"/>
    <property type="match status" value="1"/>
</dbReference>
<dbReference type="GO" id="GO:0010181">
    <property type="term" value="F:FMN binding"/>
    <property type="evidence" value="ECO:0007669"/>
    <property type="project" value="InterPro"/>
</dbReference>
<evidence type="ECO:0000256" key="1">
    <source>
        <dbReference type="ARBA" id="ARBA00001917"/>
    </source>
</evidence>
<dbReference type="InterPro" id="IPR044152">
    <property type="entry name" value="YqjM-like"/>
</dbReference>
<gene>
    <name evidence="7" type="ORF">BG844_02535</name>
</gene>
<dbReference type="GO" id="GO:0003959">
    <property type="term" value="F:NADPH dehydrogenase activity"/>
    <property type="evidence" value="ECO:0007669"/>
    <property type="project" value="InterPro"/>
</dbReference>
<evidence type="ECO:0000256" key="4">
    <source>
        <dbReference type="ARBA" id="ARBA00022857"/>
    </source>
</evidence>
<feature type="domain" description="NADH:flavin oxidoreductase/NADH oxidase N-terminal" evidence="6">
    <location>
        <begin position="14"/>
        <end position="358"/>
    </location>
</feature>
<sequence>MTTAEAGHALLTSFHLRHLRLRNRVVMAPMTREASCDGVPTKAMTDYYVRRAAGGVGLIITEGTTVPHDAARNRVGVPVFHGDDSLAQWSKIVAAVHAEGAAIMPQLWHVGMDRKIGDPPDPRVRPVGPSGIDLHGSPVGEPLTRTEIDDIVKAFGSAARDAERTGFDGIELHGAHGYLIDQFLWSRTNRRTDEYGGDIVRRTRFAADVVRECRSAVSADFPIIFRLSQWKITDLSARLAESPAELELIVSLLADAGVDAFHCSTRRYWLPEFEGSPLTLAGWVRQITGLPTIGVGSVGLHNSDFTATLLDGVGAEVDGLARVAEYLGRGEFDLVCVGRSLISDPSWVNKIAQGRTDELLPFDAGDLARLH</sequence>
<evidence type="ECO:0000256" key="5">
    <source>
        <dbReference type="ARBA" id="ARBA00023002"/>
    </source>
</evidence>
<evidence type="ECO:0000313" key="8">
    <source>
        <dbReference type="Proteomes" id="UP000182486"/>
    </source>
</evidence>
<comment type="caution">
    <text evidence="7">The sequence shown here is derived from an EMBL/GenBank/DDBJ whole genome shotgun (WGS) entry which is preliminary data.</text>
</comment>
<organism evidence="7 8">
    <name type="scientific">Couchioplanes caeruleus subsp. caeruleus</name>
    <dbReference type="NCBI Taxonomy" id="56427"/>
    <lineage>
        <taxon>Bacteria</taxon>
        <taxon>Bacillati</taxon>
        <taxon>Actinomycetota</taxon>
        <taxon>Actinomycetes</taxon>
        <taxon>Micromonosporales</taxon>
        <taxon>Micromonosporaceae</taxon>
        <taxon>Couchioplanes</taxon>
    </lineage>
</organism>
<dbReference type="PANTHER" id="PTHR43303">
    <property type="entry name" value="NADPH DEHYDROGENASE C23G7.10C-RELATED"/>
    <property type="match status" value="1"/>
</dbReference>
<dbReference type="Proteomes" id="UP000182486">
    <property type="component" value="Unassembled WGS sequence"/>
</dbReference>
<reference evidence="7 8" key="1">
    <citation type="submission" date="2016-09" db="EMBL/GenBank/DDBJ databases">
        <title>Couchioplanes caeruleus draft genome sequence.</title>
        <authorList>
            <person name="Sheehan J."/>
            <person name="Caffrey P."/>
        </authorList>
    </citation>
    <scope>NUCLEOTIDE SEQUENCE [LARGE SCALE GENOMIC DNA]</scope>
    <source>
        <strain evidence="7 8">DSM 43634</strain>
    </source>
</reference>
<name>A0A1K0FSM7_9ACTN</name>
<dbReference type="GO" id="GO:0050661">
    <property type="term" value="F:NADP binding"/>
    <property type="evidence" value="ECO:0007669"/>
    <property type="project" value="InterPro"/>
</dbReference>
<proteinExistence type="predicted"/>
<evidence type="ECO:0000259" key="6">
    <source>
        <dbReference type="Pfam" id="PF00724"/>
    </source>
</evidence>
<dbReference type="EMBL" id="MEIA01000011">
    <property type="protein sequence ID" value="OJF15805.1"/>
    <property type="molecule type" value="Genomic_DNA"/>
</dbReference>
<dbReference type="InterPro" id="IPR001155">
    <property type="entry name" value="OxRdtase_FMN_N"/>
</dbReference>
<accession>A0A1K0FSM7</accession>
<dbReference type="CDD" id="cd04747">
    <property type="entry name" value="OYE_like_5_FMN"/>
    <property type="match status" value="1"/>
</dbReference>
<dbReference type="AlphaFoldDB" id="A0A1K0FSM7"/>
<dbReference type="Pfam" id="PF00724">
    <property type="entry name" value="Oxidored_FMN"/>
    <property type="match status" value="1"/>
</dbReference>
<protein>
    <submittedName>
        <fullName evidence="7">12-oxophytodienoate reductase</fullName>
    </submittedName>
</protein>
<dbReference type="Gene3D" id="3.20.20.70">
    <property type="entry name" value="Aldolase class I"/>
    <property type="match status" value="1"/>
</dbReference>
<keyword evidence="8" id="KW-1185">Reference proteome</keyword>
<keyword evidence="5" id="KW-0560">Oxidoreductase</keyword>
<dbReference type="FunFam" id="3.20.20.70:FF:000262">
    <property type="entry name" value="NADH:flavin oxidoreductase"/>
    <property type="match status" value="1"/>
</dbReference>
<keyword evidence="4" id="KW-0521">NADP</keyword>
<keyword evidence="2" id="KW-0285">Flavoprotein</keyword>
<dbReference type="RefSeq" id="WP_071803083.1">
    <property type="nucleotide sequence ID" value="NZ_MEIA01000011.1"/>
</dbReference>
<comment type="cofactor">
    <cofactor evidence="1">
        <name>FMN</name>
        <dbReference type="ChEBI" id="CHEBI:58210"/>
    </cofactor>
</comment>
<evidence type="ECO:0000256" key="2">
    <source>
        <dbReference type="ARBA" id="ARBA00022630"/>
    </source>
</evidence>
<evidence type="ECO:0000256" key="3">
    <source>
        <dbReference type="ARBA" id="ARBA00022643"/>
    </source>
</evidence>
<dbReference type="InterPro" id="IPR013785">
    <property type="entry name" value="Aldolase_TIM"/>
</dbReference>
<evidence type="ECO:0000313" key="7">
    <source>
        <dbReference type="EMBL" id="OJF15805.1"/>
    </source>
</evidence>
<dbReference type="SUPFAM" id="SSF51395">
    <property type="entry name" value="FMN-linked oxidoreductases"/>
    <property type="match status" value="1"/>
</dbReference>
<keyword evidence="3" id="KW-0288">FMN</keyword>